<proteinExistence type="predicted"/>
<feature type="domain" description="MADF" evidence="1">
    <location>
        <begin position="3"/>
        <end position="94"/>
    </location>
</feature>
<keyword evidence="3" id="KW-1185">Reference proteome</keyword>
<name>A0A9N9TVD0_PHYSR</name>
<dbReference type="InterPro" id="IPR006578">
    <property type="entry name" value="MADF-dom"/>
</dbReference>
<evidence type="ECO:0000313" key="2">
    <source>
        <dbReference type="EMBL" id="CAG9862582.1"/>
    </source>
</evidence>
<sequence length="203" mass="23498">MEKLIEEVKKYPMLYDPSDGKYRNTEYKEKVWRTIATTLCAKGGAKECKKKWSSVRDQLRRTINRRKNKSGQSASKIRKYIHEDILQFLVPFLSERESLSNVSEELTLSEESVEYLLNTDPLEHTTDFTSTSSSQHSYHDSFELKKETPRSITQPLETNLVDAFLGAIAPSLKSLSPILLHEAKGRIFEIVQELELRELQMNK</sequence>
<evidence type="ECO:0000259" key="1">
    <source>
        <dbReference type="PROSITE" id="PS51029"/>
    </source>
</evidence>
<protein>
    <recommendedName>
        <fullName evidence="1">MADF domain-containing protein</fullName>
    </recommendedName>
</protein>
<dbReference type="OrthoDB" id="10262320at2759"/>
<organism evidence="2 3">
    <name type="scientific">Phyllotreta striolata</name>
    <name type="common">Striped flea beetle</name>
    <name type="synonym">Crioceris striolata</name>
    <dbReference type="NCBI Taxonomy" id="444603"/>
    <lineage>
        <taxon>Eukaryota</taxon>
        <taxon>Metazoa</taxon>
        <taxon>Ecdysozoa</taxon>
        <taxon>Arthropoda</taxon>
        <taxon>Hexapoda</taxon>
        <taxon>Insecta</taxon>
        <taxon>Pterygota</taxon>
        <taxon>Neoptera</taxon>
        <taxon>Endopterygota</taxon>
        <taxon>Coleoptera</taxon>
        <taxon>Polyphaga</taxon>
        <taxon>Cucujiformia</taxon>
        <taxon>Chrysomeloidea</taxon>
        <taxon>Chrysomelidae</taxon>
        <taxon>Galerucinae</taxon>
        <taxon>Alticini</taxon>
        <taxon>Phyllotreta</taxon>
    </lineage>
</organism>
<dbReference type="AlphaFoldDB" id="A0A9N9TVD0"/>
<dbReference type="PANTHER" id="PTHR12243:SF67">
    <property type="entry name" value="COREPRESSOR OF PANGOLIN, ISOFORM A-RELATED"/>
    <property type="match status" value="1"/>
</dbReference>
<evidence type="ECO:0000313" key="3">
    <source>
        <dbReference type="Proteomes" id="UP001153712"/>
    </source>
</evidence>
<dbReference type="SMART" id="SM00595">
    <property type="entry name" value="MADF"/>
    <property type="match status" value="1"/>
</dbReference>
<dbReference type="EMBL" id="OU900098">
    <property type="protein sequence ID" value="CAG9862582.1"/>
    <property type="molecule type" value="Genomic_DNA"/>
</dbReference>
<dbReference type="GO" id="GO:0005634">
    <property type="term" value="C:nucleus"/>
    <property type="evidence" value="ECO:0007669"/>
    <property type="project" value="TreeGrafter"/>
</dbReference>
<dbReference type="GO" id="GO:0006357">
    <property type="term" value="P:regulation of transcription by RNA polymerase II"/>
    <property type="evidence" value="ECO:0007669"/>
    <property type="project" value="TreeGrafter"/>
</dbReference>
<dbReference type="GO" id="GO:0005667">
    <property type="term" value="C:transcription regulator complex"/>
    <property type="evidence" value="ECO:0007669"/>
    <property type="project" value="TreeGrafter"/>
</dbReference>
<reference evidence="2" key="1">
    <citation type="submission" date="2022-01" db="EMBL/GenBank/DDBJ databases">
        <authorList>
            <person name="King R."/>
        </authorList>
    </citation>
    <scope>NUCLEOTIDE SEQUENCE</scope>
</reference>
<dbReference type="PROSITE" id="PS51029">
    <property type="entry name" value="MADF"/>
    <property type="match status" value="1"/>
</dbReference>
<dbReference type="Proteomes" id="UP001153712">
    <property type="component" value="Chromosome 5"/>
</dbReference>
<dbReference type="InterPro" id="IPR039353">
    <property type="entry name" value="TF_Adf1"/>
</dbReference>
<dbReference type="Pfam" id="PF10545">
    <property type="entry name" value="MADF_DNA_bdg"/>
    <property type="match status" value="1"/>
</dbReference>
<accession>A0A9N9TVD0</accession>
<gene>
    <name evidence="2" type="ORF">PHYEVI_LOCUS8892</name>
</gene>
<dbReference type="PANTHER" id="PTHR12243">
    <property type="entry name" value="MADF DOMAIN TRANSCRIPTION FACTOR"/>
    <property type="match status" value="1"/>
</dbReference>